<evidence type="ECO:0000313" key="1">
    <source>
        <dbReference type="EMBL" id="NYD69351.1"/>
    </source>
</evidence>
<dbReference type="InterPro" id="IPR036291">
    <property type="entry name" value="NAD(P)-bd_dom_sf"/>
</dbReference>
<dbReference type="Gene3D" id="3.40.50.720">
    <property type="entry name" value="NAD(P)-binding Rossmann-like Domain"/>
    <property type="match status" value="1"/>
</dbReference>
<evidence type="ECO:0000313" key="2">
    <source>
        <dbReference type="Proteomes" id="UP000549913"/>
    </source>
</evidence>
<name>A0A852SL35_9MICO</name>
<comment type="caution">
    <text evidence="1">The sequence shown here is derived from an EMBL/GenBank/DDBJ whole genome shotgun (WGS) entry which is preliminary data.</text>
</comment>
<dbReference type="SUPFAM" id="SSF51735">
    <property type="entry name" value="NAD(P)-binding Rossmann-fold domains"/>
    <property type="match status" value="1"/>
</dbReference>
<protein>
    <submittedName>
        <fullName evidence="1">Shikimate 5-dehydrogenase</fullName>
    </submittedName>
</protein>
<reference evidence="1 2" key="1">
    <citation type="submission" date="2020-07" db="EMBL/GenBank/DDBJ databases">
        <title>Sequencing the genomes of 1000 actinobacteria strains.</title>
        <authorList>
            <person name="Klenk H.-P."/>
        </authorList>
    </citation>
    <scope>NUCLEOTIDE SEQUENCE [LARGE SCALE GENOMIC DNA]</scope>
    <source>
        <strain evidence="1 2">DSM 26474</strain>
    </source>
</reference>
<keyword evidence="2" id="KW-1185">Reference proteome</keyword>
<organism evidence="1 2">
    <name type="scientific">Herbiconiux flava</name>
    <dbReference type="NCBI Taxonomy" id="881268"/>
    <lineage>
        <taxon>Bacteria</taxon>
        <taxon>Bacillati</taxon>
        <taxon>Actinomycetota</taxon>
        <taxon>Actinomycetes</taxon>
        <taxon>Micrococcales</taxon>
        <taxon>Microbacteriaceae</taxon>
        <taxon>Herbiconiux</taxon>
    </lineage>
</organism>
<dbReference type="AlphaFoldDB" id="A0A852SL35"/>
<dbReference type="RefSeq" id="WP_179546698.1">
    <property type="nucleotide sequence ID" value="NZ_BSEW01000001.1"/>
</dbReference>
<proteinExistence type="predicted"/>
<dbReference type="EMBL" id="JACCBM010000001">
    <property type="protein sequence ID" value="NYD69351.1"/>
    <property type="molecule type" value="Genomic_DNA"/>
</dbReference>
<dbReference type="Proteomes" id="UP000549913">
    <property type="component" value="Unassembled WGS sequence"/>
</dbReference>
<accession>A0A852SL35</accession>
<sequence>MPCTFTSDTLEPAATPTFYFIGVTTGSSSIRTVFPLWAEALGLGEVELVGIDLPLHAPAEQYRKVVTFLKDDPQSLGALVTTHKIDLFEAARDLFDEIDPLAELMDEVSCLSKRDGRFRAHAKDPISSGHALDAFLPAGYFAAEPTDVVVFGAGGSAIAIDWYLARPERGDDRPARILVTNRSAGRLETLTRIHDAASAEVALETVLAPTPADNDAVLARASRRAVVVNATGLGKDAPGSPLSDDVVFPEQAVVWDLNYRGDLVFLDQARAAQEERSLQVEDGWIYFIHGWTQVIAEVFDVSIPTSGPVFDELSAIAASTRS</sequence>
<dbReference type="Gene3D" id="3.40.50.10860">
    <property type="entry name" value="Leucine Dehydrogenase, chain A, domain 1"/>
    <property type="match status" value="1"/>
</dbReference>
<gene>
    <name evidence="1" type="ORF">BJ984_000509</name>
</gene>